<feature type="transmembrane region" description="Helical" evidence="7">
    <location>
        <begin position="21"/>
        <end position="42"/>
    </location>
</feature>
<keyword evidence="2 7" id="KW-0813">Transport</keyword>
<dbReference type="SUPFAM" id="SSF161098">
    <property type="entry name" value="MetI-like"/>
    <property type="match status" value="1"/>
</dbReference>
<dbReference type="Pfam" id="PF12911">
    <property type="entry name" value="OppC_N"/>
    <property type="match status" value="1"/>
</dbReference>
<dbReference type="InterPro" id="IPR000515">
    <property type="entry name" value="MetI-like"/>
</dbReference>
<feature type="transmembrane region" description="Helical" evidence="7">
    <location>
        <begin position="92"/>
        <end position="118"/>
    </location>
</feature>
<evidence type="ECO:0000256" key="1">
    <source>
        <dbReference type="ARBA" id="ARBA00004651"/>
    </source>
</evidence>
<dbReference type="CDD" id="cd06261">
    <property type="entry name" value="TM_PBP2"/>
    <property type="match status" value="1"/>
</dbReference>
<keyword evidence="10" id="KW-1185">Reference proteome</keyword>
<feature type="transmembrane region" description="Helical" evidence="7">
    <location>
        <begin position="161"/>
        <end position="178"/>
    </location>
</feature>
<evidence type="ECO:0000259" key="8">
    <source>
        <dbReference type="PROSITE" id="PS50928"/>
    </source>
</evidence>
<dbReference type="RefSeq" id="WP_212658239.1">
    <property type="nucleotide sequence ID" value="NZ_JAGXTP010000001.1"/>
</dbReference>
<dbReference type="Gene3D" id="1.10.3720.10">
    <property type="entry name" value="MetI-like"/>
    <property type="match status" value="1"/>
</dbReference>
<dbReference type="GO" id="GO:0055085">
    <property type="term" value="P:transmembrane transport"/>
    <property type="evidence" value="ECO:0007669"/>
    <property type="project" value="InterPro"/>
</dbReference>
<evidence type="ECO:0000256" key="7">
    <source>
        <dbReference type="RuleBase" id="RU363032"/>
    </source>
</evidence>
<keyword evidence="3" id="KW-1003">Cell membrane</keyword>
<reference evidence="9" key="1">
    <citation type="submission" date="2021-04" db="EMBL/GenBank/DDBJ databases">
        <title>Devosia litorisediminis sp. nov., isolated from a sand dune.</title>
        <authorList>
            <person name="Park S."/>
            <person name="Yoon J.-H."/>
        </authorList>
    </citation>
    <scope>NUCLEOTIDE SEQUENCE</scope>
    <source>
        <strain evidence="9">BSSL-BM10</strain>
    </source>
</reference>
<comment type="subcellular location">
    <subcellularLocation>
        <location evidence="1 7">Cell membrane</location>
        <topology evidence="1 7">Multi-pass membrane protein</topology>
    </subcellularLocation>
</comment>
<dbReference type="InterPro" id="IPR025966">
    <property type="entry name" value="OppC_N"/>
</dbReference>
<dbReference type="PANTHER" id="PTHR43386:SF26">
    <property type="entry name" value="ABC TRANSPORTER PERMEASE PROTEIN"/>
    <property type="match status" value="1"/>
</dbReference>
<sequence length="302" mass="32746">MIGQFIRDHEALYLFLRNPMAIIAAVLTVLIVAGAALAPWLVTTDPYDLASFSLIDGLLPPTWQDGGTARFVLGTDDQGRDMVSAILYGARLSLFIGFTAMALAAIIGVSVGLAAGYFGGRFDAVVMRIADIQLALPAILTALLVDGVSRGLLPREQHDDLRVFVIVLAIALSLWVNFARTARASTFVERNKDYVSAAVIMGQHPLRVMFVQILPNIVGPLLVIMTVDLAAAILLEATLSFLGIGLPTDSPSLGTLIRIGMQFMLSGEWWILWTPTIFLVALVISINVLGDFLRDVFNPRLR</sequence>
<dbReference type="PANTHER" id="PTHR43386">
    <property type="entry name" value="OLIGOPEPTIDE TRANSPORT SYSTEM PERMEASE PROTEIN APPC"/>
    <property type="match status" value="1"/>
</dbReference>
<name>A0A942E5P4_9HYPH</name>
<evidence type="ECO:0000256" key="2">
    <source>
        <dbReference type="ARBA" id="ARBA00022448"/>
    </source>
</evidence>
<evidence type="ECO:0000256" key="4">
    <source>
        <dbReference type="ARBA" id="ARBA00022692"/>
    </source>
</evidence>
<accession>A0A942E5P4</accession>
<dbReference type="InterPro" id="IPR035906">
    <property type="entry name" value="MetI-like_sf"/>
</dbReference>
<feature type="transmembrane region" description="Helical" evidence="7">
    <location>
        <begin position="130"/>
        <end position="149"/>
    </location>
</feature>
<comment type="caution">
    <text evidence="9">The sequence shown here is derived from an EMBL/GenBank/DDBJ whole genome shotgun (WGS) entry which is preliminary data.</text>
</comment>
<keyword evidence="6 7" id="KW-0472">Membrane</keyword>
<dbReference type="InterPro" id="IPR050366">
    <property type="entry name" value="BP-dependent_transpt_permease"/>
</dbReference>
<dbReference type="GO" id="GO:0005886">
    <property type="term" value="C:plasma membrane"/>
    <property type="evidence" value="ECO:0007669"/>
    <property type="project" value="UniProtKB-SubCell"/>
</dbReference>
<evidence type="ECO:0000313" key="10">
    <source>
        <dbReference type="Proteomes" id="UP000678281"/>
    </source>
</evidence>
<evidence type="ECO:0000256" key="6">
    <source>
        <dbReference type="ARBA" id="ARBA00023136"/>
    </source>
</evidence>
<evidence type="ECO:0000313" key="9">
    <source>
        <dbReference type="EMBL" id="MBS3848713.1"/>
    </source>
</evidence>
<gene>
    <name evidence="9" type="ORF">KD146_08395</name>
</gene>
<keyword evidence="4 7" id="KW-0812">Transmembrane</keyword>
<evidence type="ECO:0000256" key="5">
    <source>
        <dbReference type="ARBA" id="ARBA00022989"/>
    </source>
</evidence>
<evidence type="ECO:0000256" key="3">
    <source>
        <dbReference type="ARBA" id="ARBA00022475"/>
    </source>
</evidence>
<dbReference type="AlphaFoldDB" id="A0A942E5P4"/>
<dbReference type="EMBL" id="JAGXTP010000001">
    <property type="protein sequence ID" value="MBS3848713.1"/>
    <property type="molecule type" value="Genomic_DNA"/>
</dbReference>
<comment type="similarity">
    <text evidence="7">Belongs to the binding-protein-dependent transport system permease family.</text>
</comment>
<feature type="domain" description="ABC transmembrane type-1" evidence="8">
    <location>
        <begin position="90"/>
        <end position="290"/>
    </location>
</feature>
<feature type="transmembrane region" description="Helical" evidence="7">
    <location>
        <begin position="270"/>
        <end position="293"/>
    </location>
</feature>
<dbReference type="Proteomes" id="UP000678281">
    <property type="component" value="Unassembled WGS sequence"/>
</dbReference>
<organism evidence="9 10">
    <name type="scientific">Devosia litorisediminis</name>
    <dbReference type="NCBI Taxonomy" id="2829817"/>
    <lineage>
        <taxon>Bacteria</taxon>
        <taxon>Pseudomonadati</taxon>
        <taxon>Pseudomonadota</taxon>
        <taxon>Alphaproteobacteria</taxon>
        <taxon>Hyphomicrobiales</taxon>
        <taxon>Devosiaceae</taxon>
        <taxon>Devosia</taxon>
    </lineage>
</organism>
<proteinExistence type="inferred from homology"/>
<protein>
    <submittedName>
        <fullName evidence="9">ABC transporter permease</fullName>
    </submittedName>
</protein>
<dbReference type="PROSITE" id="PS50928">
    <property type="entry name" value="ABC_TM1"/>
    <property type="match status" value="1"/>
</dbReference>
<keyword evidence="5 7" id="KW-1133">Transmembrane helix</keyword>
<feature type="transmembrane region" description="Helical" evidence="7">
    <location>
        <begin position="217"/>
        <end position="244"/>
    </location>
</feature>
<dbReference type="Pfam" id="PF00528">
    <property type="entry name" value="BPD_transp_1"/>
    <property type="match status" value="1"/>
</dbReference>